<accession>A0ABV2Q8W4</accession>
<name>A0ABV2Q8W4_9BURK</name>
<dbReference type="Proteomes" id="UP001549320">
    <property type="component" value="Unassembled WGS sequence"/>
</dbReference>
<proteinExistence type="predicted"/>
<evidence type="ECO:0000313" key="1">
    <source>
        <dbReference type="EMBL" id="MET4577491.1"/>
    </source>
</evidence>
<evidence type="ECO:0000313" key="2">
    <source>
        <dbReference type="Proteomes" id="UP001549320"/>
    </source>
</evidence>
<gene>
    <name evidence="1" type="ORF">ABIE13_002602</name>
</gene>
<comment type="caution">
    <text evidence="1">The sequence shown here is derived from an EMBL/GenBank/DDBJ whole genome shotgun (WGS) entry which is preliminary data.</text>
</comment>
<keyword evidence="2" id="KW-1185">Reference proteome</keyword>
<organism evidence="1 2">
    <name type="scientific">Ottowia thiooxydans</name>
    <dbReference type="NCBI Taxonomy" id="219182"/>
    <lineage>
        <taxon>Bacteria</taxon>
        <taxon>Pseudomonadati</taxon>
        <taxon>Pseudomonadota</taxon>
        <taxon>Betaproteobacteria</taxon>
        <taxon>Burkholderiales</taxon>
        <taxon>Comamonadaceae</taxon>
        <taxon>Ottowia</taxon>
    </lineage>
</organism>
<protein>
    <submittedName>
        <fullName evidence="1">Uncharacterized protein</fullName>
    </submittedName>
</protein>
<sequence length="72" mass="7801">MSGCIQHAANVSQTAAQSNAYKRGGAALRDRSRMHFLSALHLNTVCCIALVHSASFRVRWGSGNYLLAVPTR</sequence>
<dbReference type="EMBL" id="JBEPSH010000005">
    <property type="protein sequence ID" value="MET4577491.1"/>
    <property type="molecule type" value="Genomic_DNA"/>
</dbReference>
<reference evidence="1 2" key="1">
    <citation type="submission" date="2024-06" db="EMBL/GenBank/DDBJ databases">
        <title>Sorghum-associated microbial communities from plants grown in Nebraska, USA.</title>
        <authorList>
            <person name="Schachtman D."/>
        </authorList>
    </citation>
    <scope>NUCLEOTIDE SEQUENCE [LARGE SCALE GENOMIC DNA]</scope>
    <source>
        <strain evidence="1 2">2709</strain>
    </source>
</reference>